<comment type="caution">
    <text evidence="1">The sequence shown here is derived from an EMBL/GenBank/DDBJ whole genome shotgun (WGS) entry which is preliminary data.</text>
</comment>
<keyword evidence="2" id="KW-1185">Reference proteome</keyword>
<evidence type="ECO:0000313" key="1">
    <source>
        <dbReference type="EMBL" id="MEG3436466.1"/>
    </source>
</evidence>
<dbReference type="Proteomes" id="UP001328733">
    <property type="component" value="Unassembled WGS sequence"/>
</dbReference>
<name>A0AAW9QP04_9CHRO</name>
<gene>
    <name evidence="1" type="ORF">V0288_04985</name>
</gene>
<evidence type="ECO:0000313" key="2">
    <source>
        <dbReference type="Proteomes" id="UP001328733"/>
    </source>
</evidence>
<dbReference type="AlphaFoldDB" id="A0AAW9QP04"/>
<sequence length="107" mass="12600">MSEALDVYQNAIKTIEPDRSLEALLEILEDCLEGYAIFPGSRGRRELFNWWLLDVVPASWYLRPPRSFYSVTDSPRDQEIFSDRMQELQRISDTIRPFPDILRLHAL</sequence>
<proteinExistence type="predicted"/>
<accession>A0AAW9QP04</accession>
<reference evidence="1 2" key="1">
    <citation type="submission" date="2024-01" db="EMBL/GenBank/DDBJ databases">
        <title>Genomic insights into the taxonomy and metabolism of the cyanobacterium Pannus brasiliensis CCIBt3594.</title>
        <authorList>
            <person name="Machado M."/>
            <person name="Botero N.B."/>
            <person name="Andreote A.P.D."/>
            <person name="Feitosa A.M.T."/>
            <person name="Popin R."/>
            <person name="Sivonen K."/>
            <person name="Fiore M.F."/>
        </authorList>
    </citation>
    <scope>NUCLEOTIDE SEQUENCE [LARGE SCALE GENOMIC DNA]</scope>
    <source>
        <strain evidence="1 2">CCIBt3594</strain>
    </source>
</reference>
<organism evidence="1 2">
    <name type="scientific">Pannus brasiliensis CCIBt3594</name>
    <dbReference type="NCBI Taxonomy" id="1427578"/>
    <lineage>
        <taxon>Bacteria</taxon>
        <taxon>Bacillati</taxon>
        <taxon>Cyanobacteriota</taxon>
        <taxon>Cyanophyceae</taxon>
        <taxon>Oscillatoriophycideae</taxon>
        <taxon>Chroococcales</taxon>
        <taxon>Microcystaceae</taxon>
        <taxon>Pannus</taxon>
    </lineage>
</organism>
<protein>
    <submittedName>
        <fullName evidence="1">Uncharacterized protein</fullName>
    </submittedName>
</protein>
<dbReference type="EMBL" id="JBAFSM010000006">
    <property type="protein sequence ID" value="MEG3436466.1"/>
    <property type="molecule type" value="Genomic_DNA"/>
</dbReference>